<keyword evidence="14" id="KW-0496">Mitochondrion</keyword>
<keyword evidence="15 19" id="KW-0472">Membrane</keyword>
<dbReference type="InterPro" id="IPR044865">
    <property type="entry name" value="MRH_dom"/>
</dbReference>
<feature type="region of interest" description="Disordered" evidence="18">
    <location>
        <begin position="169"/>
        <end position="216"/>
    </location>
</feature>
<dbReference type="Proteomes" id="UP001201262">
    <property type="component" value="Unassembled WGS sequence"/>
</dbReference>
<dbReference type="GO" id="GO:0031966">
    <property type="term" value="C:mitochondrial membrane"/>
    <property type="evidence" value="ECO:0007669"/>
    <property type="project" value="UniProtKB-SubCell"/>
</dbReference>
<evidence type="ECO:0000256" key="19">
    <source>
        <dbReference type="SAM" id="Phobius"/>
    </source>
</evidence>
<feature type="domain" description="MRH" evidence="21">
    <location>
        <begin position="25"/>
        <end position="248"/>
    </location>
</feature>
<evidence type="ECO:0000256" key="1">
    <source>
        <dbReference type="ARBA" id="ARBA00004304"/>
    </source>
</evidence>
<organism evidence="22 23">
    <name type="scientific">Talaromyces proteolyticus</name>
    <dbReference type="NCBI Taxonomy" id="1131652"/>
    <lineage>
        <taxon>Eukaryota</taxon>
        <taxon>Fungi</taxon>
        <taxon>Dikarya</taxon>
        <taxon>Ascomycota</taxon>
        <taxon>Pezizomycotina</taxon>
        <taxon>Eurotiomycetes</taxon>
        <taxon>Eurotiomycetidae</taxon>
        <taxon>Eurotiales</taxon>
        <taxon>Trichocomaceae</taxon>
        <taxon>Talaromyces</taxon>
        <taxon>Talaromyces sect. Bacilispori</taxon>
    </lineage>
</organism>
<evidence type="ECO:0000256" key="16">
    <source>
        <dbReference type="ARBA" id="ARBA00023157"/>
    </source>
</evidence>
<evidence type="ECO:0000256" key="2">
    <source>
        <dbReference type="ARBA" id="ARBA00004358"/>
    </source>
</evidence>
<feature type="compositionally biased region" description="Basic and acidic residues" evidence="18">
    <location>
        <begin position="190"/>
        <end position="211"/>
    </location>
</feature>
<keyword evidence="8 19" id="KW-0812">Transmembrane</keyword>
<evidence type="ECO:0000313" key="23">
    <source>
        <dbReference type="Proteomes" id="UP001201262"/>
    </source>
</evidence>
<feature type="signal peptide" evidence="20">
    <location>
        <begin position="1"/>
        <end position="22"/>
    </location>
</feature>
<dbReference type="PANTHER" id="PTHR15071:SF13">
    <property type="entry name" value="AUTOPHAGY-RELATED PROTEIN 27"/>
    <property type="match status" value="1"/>
</dbReference>
<reference evidence="22" key="1">
    <citation type="submission" date="2021-12" db="EMBL/GenBank/DDBJ databases">
        <title>Convergent genome expansion in fungi linked to evolution of root-endophyte symbiosis.</title>
        <authorList>
            <consortium name="DOE Joint Genome Institute"/>
            <person name="Ke Y.-H."/>
            <person name="Bonito G."/>
            <person name="Liao H.-L."/>
            <person name="Looney B."/>
            <person name="Rojas-Flechas A."/>
            <person name="Nash J."/>
            <person name="Hameed K."/>
            <person name="Schadt C."/>
            <person name="Martin F."/>
            <person name="Crous P.W."/>
            <person name="Miettinen O."/>
            <person name="Magnuson J.K."/>
            <person name="Labbe J."/>
            <person name="Jacobson D."/>
            <person name="Doktycz M.J."/>
            <person name="Veneault-Fourrey C."/>
            <person name="Kuo A."/>
            <person name="Mondo S."/>
            <person name="Calhoun S."/>
            <person name="Riley R."/>
            <person name="Ohm R."/>
            <person name="LaButti K."/>
            <person name="Andreopoulos B."/>
            <person name="Pangilinan J."/>
            <person name="Nolan M."/>
            <person name="Tritt A."/>
            <person name="Clum A."/>
            <person name="Lipzen A."/>
            <person name="Daum C."/>
            <person name="Barry K."/>
            <person name="Grigoriev I.V."/>
            <person name="Vilgalys R."/>
        </authorList>
    </citation>
    <scope>NUCLEOTIDE SEQUENCE</scope>
    <source>
        <strain evidence="22">PMI_201</strain>
    </source>
</reference>
<dbReference type="Gene3D" id="2.70.130.10">
    <property type="entry name" value="Mannose-6-phosphate receptor binding domain"/>
    <property type="match status" value="1"/>
</dbReference>
<keyword evidence="9 20" id="KW-0732">Signal</keyword>
<dbReference type="EMBL" id="JAJTJA010000005">
    <property type="protein sequence ID" value="KAH8698894.1"/>
    <property type="molecule type" value="Genomic_DNA"/>
</dbReference>
<feature type="chain" id="PRO_5042129842" description="Autophagy-related protein 27" evidence="20">
    <location>
        <begin position="23"/>
        <end position="335"/>
    </location>
</feature>
<comment type="subcellular location">
    <subcellularLocation>
        <location evidence="2">Cytoplasmic vesicle membrane</location>
        <topology evidence="2">Single-pass type I membrane protein</topology>
    </subcellularLocation>
    <subcellularLocation>
        <location evidence="4">Golgi apparatus membrane</location>
        <topology evidence="4">Single-pass type I membrane protein</topology>
    </subcellularLocation>
    <subcellularLocation>
        <location evidence="1">Mitochondrion membrane</location>
        <topology evidence="1">Single-pass membrane protein</topology>
    </subcellularLocation>
    <subcellularLocation>
        <location evidence="3">Preautophagosomal structure membrane</location>
        <topology evidence="3">Single-pass type I membrane protein</topology>
    </subcellularLocation>
</comment>
<feature type="transmembrane region" description="Helical" evidence="19">
    <location>
        <begin position="262"/>
        <end position="282"/>
    </location>
</feature>
<evidence type="ECO:0000256" key="11">
    <source>
        <dbReference type="ARBA" id="ARBA00022989"/>
    </source>
</evidence>
<evidence type="ECO:0000256" key="6">
    <source>
        <dbReference type="ARBA" id="ARBA00013776"/>
    </source>
</evidence>
<evidence type="ECO:0000256" key="4">
    <source>
        <dbReference type="ARBA" id="ARBA00004614"/>
    </source>
</evidence>
<keyword evidence="17" id="KW-0968">Cytoplasmic vesicle</keyword>
<evidence type="ECO:0000256" key="10">
    <source>
        <dbReference type="ARBA" id="ARBA00022927"/>
    </source>
</evidence>
<evidence type="ECO:0000256" key="17">
    <source>
        <dbReference type="ARBA" id="ARBA00023329"/>
    </source>
</evidence>
<evidence type="ECO:0000259" key="21">
    <source>
        <dbReference type="PROSITE" id="PS51914"/>
    </source>
</evidence>
<dbReference type="RefSeq" id="XP_046073358.1">
    <property type="nucleotide sequence ID" value="XM_046220289.1"/>
</dbReference>
<keyword evidence="12" id="KW-0072">Autophagy</keyword>
<dbReference type="GO" id="GO:0030659">
    <property type="term" value="C:cytoplasmic vesicle membrane"/>
    <property type="evidence" value="ECO:0007669"/>
    <property type="project" value="UniProtKB-SubCell"/>
</dbReference>
<sequence>MRVQKQASVGLLTIVLPTVTSALGFNCANVRVDGVQFDLKPLGGVHEIQTVSTFDDYTVNTTYVLDICNILKGASRHDGMSCGTSKKICGFEKTIYESGEVDERALPIAGLDPVGGGSEDPEITRLKKQDPDTEGVRIKLAGGEIHEINKPKGKGKPASAVIEFQCDPNRTGLEGLTTTEDGDDGDDNAEEKRRIRRDDDEKNDDDKKGEEDAPTNTDKSLVFKSFGLVDDKAYILRLDWKTKYACENYLSDNPSESSSGHWGFFTWFIIILFLLAATYLIFGSWLNYNRYGARGWDLLPHGDTIRDIPYIFQDWVRRVVNTLQGPGARGGYAAV</sequence>
<evidence type="ECO:0000256" key="14">
    <source>
        <dbReference type="ARBA" id="ARBA00023128"/>
    </source>
</evidence>
<evidence type="ECO:0000256" key="5">
    <source>
        <dbReference type="ARBA" id="ARBA00005363"/>
    </source>
</evidence>
<keyword evidence="10" id="KW-0653">Protein transport</keyword>
<keyword evidence="13" id="KW-0333">Golgi apparatus</keyword>
<dbReference type="GO" id="GO:0015031">
    <property type="term" value="P:protein transport"/>
    <property type="evidence" value="ECO:0007669"/>
    <property type="project" value="UniProtKB-KW"/>
</dbReference>
<keyword evidence="11 19" id="KW-1133">Transmembrane helix</keyword>
<feature type="region of interest" description="Disordered" evidence="18">
    <location>
        <begin position="112"/>
        <end position="135"/>
    </location>
</feature>
<comment type="caution">
    <text evidence="22">The sequence shown here is derived from an EMBL/GenBank/DDBJ whole genome shotgun (WGS) entry which is preliminary data.</text>
</comment>
<protein>
    <recommendedName>
        <fullName evidence="6">Autophagy-related protein 27</fullName>
    </recommendedName>
</protein>
<gene>
    <name evidence="22" type="ORF">BGW36DRAFT_426579</name>
</gene>
<dbReference type="Pfam" id="PF09451">
    <property type="entry name" value="ATG27"/>
    <property type="match status" value="1"/>
</dbReference>
<evidence type="ECO:0000256" key="13">
    <source>
        <dbReference type="ARBA" id="ARBA00023034"/>
    </source>
</evidence>
<dbReference type="InterPro" id="IPR018939">
    <property type="entry name" value="Autophagy-rel_prot_27"/>
</dbReference>
<dbReference type="GO" id="GO:0006914">
    <property type="term" value="P:autophagy"/>
    <property type="evidence" value="ECO:0007669"/>
    <property type="project" value="UniProtKB-KW"/>
</dbReference>
<feature type="compositionally biased region" description="Acidic residues" evidence="18">
    <location>
        <begin position="180"/>
        <end position="189"/>
    </location>
</feature>
<evidence type="ECO:0000256" key="9">
    <source>
        <dbReference type="ARBA" id="ARBA00022729"/>
    </source>
</evidence>
<name>A0AAD4Q1N2_9EURO</name>
<evidence type="ECO:0000256" key="20">
    <source>
        <dbReference type="SAM" id="SignalP"/>
    </source>
</evidence>
<dbReference type="PROSITE" id="PS51914">
    <property type="entry name" value="MRH"/>
    <property type="match status" value="1"/>
</dbReference>
<keyword evidence="23" id="KW-1185">Reference proteome</keyword>
<dbReference type="GO" id="GO:0000139">
    <property type="term" value="C:Golgi membrane"/>
    <property type="evidence" value="ECO:0007669"/>
    <property type="project" value="UniProtKB-SubCell"/>
</dbReference>
<dbReference type="PANTHER" id="PTHR15071">
    <property type="entry name" value="MANNOSE-6-PHOSPHATE RECEPTOR FAMILY MEMBER"/>
    <property type="match status" value="1"/>
</dbReference>
<dbReference type="SUPFAM" id="SSF50911">
    <property type="entry name" value="Mannose 6-phosphate receptor domain"/>
    <property type="match status" value="1"/>
</dbReference>
<dbReference type="InterPro" id="IPR009011">
    <property type="entry name" value="Man6P_isomerase_rcpt-bd_dom_sf"/>
</dbReference>
<comment type="similarity">
    <text evidence="5">Belongs to the ATG27 family.</text>
</comment>
<evidence type="ECO:0000256" key="3">
    <source>
        <dbReference type="ARBA" id="ARBA00004472"/>
    </source>
</evidence>
<evidence type="ECO:0000256" key="12">
    <source>
        <dbReference type="ARBA" id="ARBA00023006"/>
    </source>
</evidence>
<keyword evidence="7" id="KW-0813">Transport</keyword>
<keyword evidence="16" id="KW-1015">Disulfide bond</keyword>
<proteinExistence type="inferred from homology"/>
<accession>A0AAD4Q1N2</accession>
<evidence type="ECO:0000256" key="18">
    <source>
        <dbReference type="SAM" id="MobiDB-lite"/>
    </source>
</evidence>
<dbReference type="GO" id="GO:0034045">
    <property type="term" value="C:phagophore assembly site membrane"/>
    <property type="evidence" value="ECO:0007669"/>
    <property type="project" value="UniProtKB-SubCell"/>
</dbReference>
<feature type="compositionally biased region" description="Basic and acidic residues" evidence="18">
    <location>
        <begin position="122"/>
        <end position="135"/>
    </location>
</feature>
<evidence type="ECO:0000256" key="15">
    <source>
        <dbReference type="ARBA" id="ARBA00023136"/>
    </source>
</evidence>
<dbReference type="GeneID" id="70250576"/>
<evidence type="ECO:0000256" key="8">
    <source>
        <dbReference type="ARBA" id="ARBA00022692"/>
    </source>
</evidence>
<dbReference type="AlphaFoldDB" id="A0AAD4Q1N2"/>
<evidence type="ECO:0000256" key="7">
    <source>
        <dbReference type="ARBA" id="ARBA00022448"/>
    </source>
</evidence>
<evidence type="ECO:0000313" key="22">
    <source>
        <dbReference type="EMBL" id="KAH8698894.1"/>
    </source>
</evidence>